<dbReference type="OrthoDB" id="7391821at2"/>
<name>A0A0G3XMV8_9SPHN</name>
<dbReference type="EMBL" id="CP011771">
    <property type="protein sequence ID" value="AKM11986.1"/>
    <property type="molecule type" value="Genomic_DNA"/>
</dbReference>
<dbReference type="RefSeq" id="WP_007015864.1">
    <property type="nucleotide sequence ID" value="NZ_CP011771.1"/>
</dbReference>
<organism evidence="1 2">
    <name type="scientific">Croceicoccus naphthovorans</name>
    <dbReference type="NCBI Taxonomy" id="1348774"/>
    <lineage>
        <taxon>Bacteria</taxon>
        <taxon>Pseudomonadati</taxon>
        <taxon>Pseudomonadota</taxon>
        <taxon>Alphaproteobacteria</taxon>
        <taxon>Sphingomonadales</taxon>
        <taxon>Erythrobacteraceae</taxon>
        <taxon>Croceicoccus</taxon>
    </lineage>
</organism>
<reference evidence="1 2" key="1">
    <citation type="submission" date="2015-06" db="EMBL/GenBank/DDBJ databases">
        <authorList>
            <person name="Zeng Y."/>
            <person name="Huang Y."/>
        </authorList>
    </citation>
    <scope>NUCLEOTIDE SEQUENCE [LARGE SCALE GENOMIC DNA]</scope>
    <source>
        <strain evidence="1 2">PQ-2</strain>
        <plasmid evidence="2">Plasmid p1</plasmid>
    </source>
</reference>
<dbReference type="Proteomes" id="UP000035287">
    <property type="component" value="Plasmid p1"/>
</dbReference>
<evidence type="ECO:0000313" key="1">
    <source>
        <dbReference type="EMBL" id="AKM11986.1"/>
    </source>
</evidence>
<keyword evidence="1" id="KW-0614">Plasmid</keyword>
<geneLocation type="plasmid" evidence="1 2">
    <name>p1</name>
</geneLocation>
<sequence>MSYDHQEIGDFASEADARDWAERNGLELRDLHLRARGEGSVTLSVRRSALGDTAPSDLSYGRRTGFF</sequence>
<protein>
    <submittedName>
        <fullName evidence="1">Uncharacterized protein</fullName>
    </submittedName>
</protein>
<proteinExistence type="predicted"/>
<accession>A0A0G3XMV8</accession>
<dbReference type="AlphaFoldDB" id="A0A0G3XMV8"/>
<gene>
    <name evidence="1" type="ORF">AB433_17700</name>
</gene>
<keyword evidence="2" id="KW-1185">Reference proteome</keyword>
<dbReference type="PATRIC" id="fig|1348774.3.peg.3728"/>
<evidence type="ECO:0000313" key="2">
    <source>
        <dbReference type="Proteomes" id="UP000035287"/>
    </source>
</evidence>
<dbReference type="KEGG" id="cna:AB433_17700"/>